<dbReference type="EMBL" id="KV919302">
    <property type="protein sequence ID" value="OSX70160.1"/>
    <property type="molecule type" value="Genomic_DNA"/>
</dbReference>
<keyword evidence="1" id="KW-0227">DNA damage</keyword>
<dbReference type="Pfam" id="PF00730">
    <property type="entry name" value="HhH-GPD"/>
    <property type="match status" value="1"/>
</dbReference>
<evidence type="ECO:0000256" key="2">
    <source>
        <dbReference type="ARBA" id="ARBA00023204"/>
    </source>
</evidence>
<keyword evidence="2" id="KW-0234">DNA repair</keyword>
<dbReference type="GO" id="GO:0032993">
    <property type="term" value="C:protein-DNA complex"/>
    <property type="evidence" value="ECO:0007669"/>
    <property type="project" value="TreeGrafter"/>
</dbReference>
<dbReference type="GO" id="GO:0006285">
    <property type="term" value="P:base-excision repair, AP site formation"/>
    <property type="evidence" value="ECO:0007669"/>
    <property type="project" value="TreeGrafter"/>
</dbReference>
<dbReference type="GO" id="GO:0005634">
    <property type="term" value="C:nucleus"/>
    <property type="evidence" value="ECO:0007669"/>
    <property type="project" value="TreeGrafter"/>
</dbReference>
<feature type="compositionally biased region" description="Low complexity" evidence="3">
    <location>
        <begin position="64"/>
        <end position="79"/>
    </location>
</feature>
<dbReference type="OrthoDB" id="415889at2759"/>
<feature type="domain" description="HhH-GPD" evidence="4">
    <location>
        <begin position="198"/>
        <end position="350"/>
    </location>
</feature>
<dbReference type="GO" id="GO:0032131">
    <property type="term" value="F:alkylated DNA binding"/>
    <property type="evidence" value="ECO:0007669"/>
    <property type="project" value="TreeGrafter"/>
</dbReference>
<dbReference type="PANTHER" id="PTHR43003:SF5">
    <property type="entry name" value="DNA-3-METHYLADENINE GLYCOSYLASE"/>
    <property type="match status" value="1"/>
</dbReference>
<accession>A0A1X6NNQ1</accession>
<dbReference type="Gene3D" id="1.10.340.30">
    <property type="entry name" value="Hypothetical protein, domain 2"/>
    <property type="match status" value="1"/>
</dbReference>
<gene>
    <name evidence="5" type="ORF">BU14_0880s0004</name>
</gene>
<evidence type="ECO:0000313" key="6">
    <source>
        <dbReference type="Proteomes" id="UP000218209"/>
    </source>
</evidence>
<evidence type="ECO:0000256" key="1">
    <source>
        <dbReference type="ARBA" id="ARBA00022763"/>
    </source>
</evidence>
<dbReference type="InterPro" id="IPR011257">
    <property type="entry name" value="DNA_glycosylase"/>
</dbReference>
<keyword evidence="6" id="KW-1185">Reference proteome</keyword>
<organism evidence="5 6">
    <name type="scientific">Porphyra umbilicalis</name>
    <name type="common">Purple laver</name>
    <name type="synonym">Red alga</name>
    <dbReference type="NCBI Taxonomy" id="2786"/>
    <lineage>
        <taxon>Eukaryota</taxon>
        <taxon>Rhodophyta</taxon>
        <taxon>Bangiophyceae</taxon>
        <taxon>Bangiales</taxon>
        <taxon>Bangiaceae</taxon>
        <taxon>Porphyra</taxon>
    </lineage>
</organism>
<feature type="region of interest" description="Disordered" evidence="3">
    <location>
        <begin position="1"/>
        <end position="79"/>
    </location>
</feature>
<dbReference type="CDD" id="cd00056">
    <property type="entry name" value="ENDO3c"/>
    <property type="match status" value="1"/>
</dbReference>
<dbReference type="Proteomes" id="UP000218209">
    <property type="component" value="Unassembled WGS sequence"/>
</dbReference>
<evidence type="ECO:0000313" key="5">
    <source>
        <dbReference type="EMBL" id="OSX70160.1"/>
    </source>
</evidence>
<name>A0A1X6NNQ1_PORUM</name>
<dbReference type="InterPro" id="IPR051912">
    <property type="entry name" value="Alkylbase_DNA_Glycosylase/TA"/>
</dbReference>
<feature type="compositionally biased region" description="Basic residues" evidence="3">
    <location>
        <begin position="1"/>
        <end position="11"/>
    </location>
</feature>
<dbReference type="SMART" id="SM00478">
    <property type="entry name" value="ENDO3c"/>
    <property type="match status" value="1"/>
</dbReference>
<sequence>MVTRSGRRHSPARAPAGRITKPAPRRGRPRHAGAAAAPPTPPPPPPHVHHDPPHAPRRRRRGRACGCTPPTRRTPAATTPAAFVSAPVLAGAGLSAADRAAALTAGWVAIAAADGRFAALFAAAPGGGSARPPHARRPVFDALVRAVVYQQLAGAAADAIWRRLQVALLVGADAAAAGGGGGGGHAGGGCDGSAAATAAAATAAGVVAPPTPVERAVTPADVARLSEADLRSAGLSRQKASYIAGAAAAFSAAASTWTESSWDALDDEAVLNRLASLRGVGRWTAGAVAMVALQRADILLTGDLGLRRGAAAVWGGGRGGLLSDEALEAVFERFRPYRSFAAWMLWRVKGGG</sequence>
<proteinExistence type="predicted"/>
<dbReference type="GO" id="GO:0043916">
    <property type="term" value="F:DNA-7-methylguanine glycosylase activity"/>
    <property type="evidence" value="ECO:0007669"/>
    <property type="project" value="TreeGrafter"/>
</dbReference>
<reference evidence="5 6" key="1">
    <citation type="submission" date="2017-03" db="EMBL/GenBank/DDBJ databases">
        <title>WGS assembly of Porphyra umbilicalis.</title>
        <authorList>
            <person name="Brawley S.H."/>
            <person name="Blouin N.A."/>
            <person name="Ficko-Blean E."/>
            <person name="Wheeler G.L."/>
            <person name="Lohr M."/>
            <person name="Goodson H.V."/>
            <person name="Jenkins J.W."/>
            <person name="Blaby-Haas C.E."/>
            <person name="Helliwell K.E."/>
            <person name="Chan C."/>
            <person name="Marriage T."/>
            <person name="Bhattacharya D."/>
            <person name="Klein A.S."/>
            <person name="Badis Y."/>
            <person name="Brodie J."/>
            <person name="Cao Y."/>
            <person name="Collen J."/>
            <person name="Dittami S.M."/>
            <person name="Gachon C.M."/>
            <person name="Green B.R."/>
            <person name="Karpowicz S."/>
            <person name="Kim J.W."/>
            <person name="Kudahl U."/>
            <person name="Lin S."/>
            <person name="Michel G."/>
            <person name="Mittag M."/>
            <person name="Olson B.J."/>
            <person name="Pangilinan J."/>
            <person name="Peng Y."/>
            <person name="Qiu H."/>
            <person name="Shu S."/>
            <person name="Singer J.T."/>
            <person name="Smith A.G."/>
            <person name="Sprecher B.N."/>
            <person name="Wagner V."/>
            <person name="Wang W."/>
            <person name="Wang Z.-Y."/>
            <person name="Yan J."/>
            <person name="Yarish C."/>
            <person name="Zoeuner-Riek S."/>
            <person name="Zhuang Y."/>
            <person name="Zou Y."/>
            <person name="Lindquist E.A."/>
            <person name="Grimwood J."/>
            <person name="Barry K."/>
            <person name="Rokhsar D.S."/>
            <person name="Schmutz J."/>
            <person name="Stiller J.W."/>
            <person name="Grossman A.R."/>
            <person name="Prochnik S.E."/>
        </authorList>
    </citation>
    <scope>NUCLEOTIDE SEQUENCE [LARGE SCALE GENOMIC DNA]</scope>
    <source>
        <strain evidence="5">4086291</strain>
    </source>
</reference>
<dbReference type="GO" id="GO:0006307">
    <property type="term" value="P:DNA alkylation repair"/>
    <property type="evidence" value="ECO:0007669"/>
    <property type="project" value="TreeGrafter"/>
</dbReference>
<evidence type="ECO:0000259" key="4">
    <source>
        <dbReference type="SMART" id="SM00478"/>
    </source>
</evidence>
<dbReference type="AlphaFoldDB" id="A0A1X6NNQ1"/>
<dbReference type="GO" id="GO:0008725">
    <property type="term" value="F:DNA-3-methyladenine glycosylase activity"/>
    <property type="evidence" value="ECO:0007669"/>
    <property type="project" value="TreeGrafter"/>
</dbReference>
<dbReference type="InterPro" id="IPR003265">
    <property type="entry name" value="HhH-GPD_domain"/>
</dbReference>
<evidence type="ECO:0000256" key="3">
    <source>
        <dbReference type="SAM" id="MobiDB-lite"/>
    </source>
</evidence>
<dbReference type="PANTHER" id="PTHR43003">
    <property type="entry name" value="DNA-3-METHYLADENINE GLYCOSYLASE"/>
    <property type="match status" value="1"/>
</dbReference>
<protein>
    <recommendedName>
        <fullName evidence="4">HhH-GPD domain-containing protein</fullName>
    </recommendedName>
</protein>
<dbReference type="SUPFAM" id="SSF48150">
    <property type="entry name" value="DNA-glycosylase"/>
    <property type="match status" value="1"/>
</dbReference>